<dbReference type="GO" id="GO:0046872">
    <property type="term" value="F:metal ion binding"/>
    <property type="evidence" value="ECO:0007669"/>
    <property type="project" value="UniProtKB-KW"/>
</dbReference>
<dbReference type="STRING" id="525897.Dbac_2548"/>
<dbReference type="KEGG" id="dba:Dbac_2548"/>
<keyword evidence="6" id="KW-1185">Reference proteome</keyword>
<keyword evidence="2" id="KW-0408">Iron</keyword>
<evidence type="ECO:0000313" key="5">
    <source>
        <dbReference type="EMBL" id="ACU90625.1"/>
    </source>
</evidence>
<dbReference type="InterPro" id="IPR052977">
    <property type="entry name" value="Polyferredoxin-like_ET"/>
</dbReference>
<evidence type="ECO:0000256" key="3">
    <source>
        <dbReference type="ARBA" id="ARBA00023014"/>
    </source>
</evidence>
<gene>
    <name evidence="5" type="ordered locus">Dbac_2548</name>
</gene>
<feature type="domain" description="4Fe-4S ferredoxin-type" evidence="4">
    <location>
        <begin position="2"/>
        <end position="32"/>
    </location>
</feature>
<dbReference type="SUPFAM" id="SSF54862">
    <property type="entry name" value="4Fe-4S ferredoxins"/>
    <property type="match status" value="1"/>
</dbReference>
<dbReference type="AlphaFoldDB" id="C7LS77"/>
<name>C7LS77_DESBD</name>
<dbReference type="PANTHER" id="PTHR43193">
    <property type="match status" value="1"/>
</dbReference>
<dbReference type="OrthoDB" id="9789030at2"/>
<evidence type="ECO:0000259" key="4">
    <source>
        <dbReference type="PROSITE" id="PS51379"/>
    </source>
</evidence>
<keyword evidence="1" id="KW-0479">Metal-binding</keyword>
<evidence type="ECO:0000256" key="2">
    <source>
        <dbReference type="ARBA" id="ARBA00023004"/>
    </source>
</evidence>
<dbReference type="Proteomes" id="UP000002216">
    <property type="component" value="Chromosome"/>
</dbReference>
<organism evidence="5 6">
    <name type="scientific">Desulfomicrobium baculatum (strain DSM 4028 / VKM B-1378 / X)</name>
    <name type="common">Desulfovibrio baculatus</name>
    <dbReference type="NCBI Taxonomy" id="525897"/>
    <lineage>
        <taxon>Bacteria</taxon>
        <taxon>Pseudomonadati</taxon>
        <taxon>Thermodesulfobacteriota</taxon>
        <taxon>Desulfovibrionia</taxon>
        <taxon>Desulfovibrionales</taxon>
        <taxon>Desulfomicrobiaceae</taxon>
        <taxon>Desulfomicrobium</taxon>
    </lineage>
</organism>
<sequence>MSTPILCPSDYCTGCEACRNICPEQCITMVADYAGFLRPVIDADRCVGCLLCEKSCPVLLKPKLDNLSDPHTFACWHKNDEVRARSSSGGAFSALAKYVLNEDGFVFGAAYDENLYVRHICIEKINDLDLLRRSKYVQSEIGSSFRQVKDYLKSKRFVLFVGAPCQIAGLISFLGKKYDNLLTIDFVCHGVPSPLVLSSYIKFISNKYKTIFIDLNFRDKRNGWENNAVIATNEYKKEYHLKGSANSYFNGFISNTFLRDSCYQCPFIGMPRYGDITLGDFWGIQRDKTISQNEIDKGISLLLLNNESVYGKIRFPLEDLVSFEKDFKDASAGNSPVFTPAFLPETRGNFFEELKFKNYDEVASKYLNPPLKRRLTQFIKDNFGSIIISKLRKAKSIIK</sequence>
<dbReference type="PROSITE" id="PS51379">
    <property type="entry name" value="4FE4S_FER_2"/>
    <property type="match status" value="2"/>
</dbReference>
<reference evidence="5 6" key="1">
    <citation type="journal article" date="2009" name="Stand. Genomic Sci.">
        <title>Complete genome sequence of Desulfomicrobium baculatum type strain (X).</title>
        <authorList>
            <person name="Copeland A."/>
            <person name="Spring S."/>
            <person name="Goker M."/>
            <person name="Schneider S."/>
            <person name="Lapidus A."/>
            <person name="Del Rio T.G."/>
            <person name="Tice H."/>
            <person name="Cheng J.F."/>
            <person name="Chen F."/>
            <person name="Nolan M."/>
            <person name="Bruce D."/>
            <person name="Goodwin L."/>
            <person name="Pitluck S."/>
            <person name="Ivanova N."/>
            <person name="Mavrommatis K."/>
            <person name="Ovchinnikova G."/>
            <person name="Pati A."/>
            <person name="Chen A."/>
            <person name="Palaniappan K."/>
            <person name="Land M."/>
            <person name="Hauser L."/>
            <person name="Chang Y.J."/>
            <person name="Jeffries C.C."/>
            <person name="Meincke L."/>
            <person name="Sims D."/>
            <person name="Brettin T."/>
            <person name="Detter J.C."/>
            <person name="Han C."/>
            <person name="Chain P."/>
            <person name="Bristow J."/>
            <person name="Eisen J.A."/>
            <person name="Markowitz V."/>
            <person name="Hugenholtz P."/>
            <person name="Kyrpides N.C."/>
            <person name="Klenk H.P."/>
            <person name="Lucas S."/>
        </authorList>
    </citation>
    <scope>NUCLEOTIDE SEQUENCE [LARGE SCALE GENOMIC DNA]</scope>
    <source>
        <strain evidence="6">DSM 4028 / VKM B-1378 / X</strain>
    </source>
</reference>
<dbReference type="HOGENOM" id="CLU_037958_1_0_7"/>
<dbReference type="Pfam" id="PF04432">
    <property type="entry name" value="FrhB_FdhB_C"/>
    <property type="match status" value="1"/>
</dbReference>
<feature type="domain" description="4Fe-4S ferredoxin-type" evidence="4">
    <location>
        <begin position="37"/>
        <end position="65"/>
    </location>
</feature>
<dbReference type="EMBL" id="CP001629">
    <property type="protein sequence ID" value="ACU90625.1"/>
    <property type="molecule type" value="Genomic_DNA"/>
</dbReference>
<dbReference type="Gene3D" id="3.30.70.20">
    <property type="match status" value="1"/>
</dbReference>
<dbReference type="PANTHER" id="PTHR43193:SF2">
    <property type="entry name" value="POLYFERREDOXIN PROTEIN FWDF"/>
    <property type="match status" value="1"/>
</dbReference>
<dbReference type="PROSITE" id="PS00198">
    <property type="entry name" value="4FE4S_FER_1"/>
    <property type="match status" value="2"/>
</dbReference>
<dbReference type="eggNOG" id="COG1143">
    <property type="taxonomic scope" value="Bacteria"/>
</dbReference>
<evidence type="ECO:0000256" key="1">
    <source>
        <dbReference type="ARBA" id="ARBA00022723"/>
    </source>
</evidence>
<dbReference type="RefSeq" id="WP_015774714.1">
    <property type="nucleotide sequence ID" value="NC_013173.1"/>
</dbReference>
<protein>
    <submittedName>
        <fullName evidence="5">4Fe-4S ferredoxin iron-sulfur binding domain protein</fullName>
    </submittedName>
</protein>
<dbReference type="InterPro" id="IPR007525">
    <property type="entry name" value="FrhB_FdhB_C"/>
</dbReference>
<dbReference type="Pfam" id="PF12838">
    <property type="entry name" value="Fer4_7"/>
    <property type="match status" value="1"/>
</dbReference>
<evidence type="ECO:0000313" key="6">
    <source>
        <dbReference type="Proteomes" id="UP000002216"/>
    </source>
</evidence>
<keyword evidence="3" id="KW-0411">Iron-sulfur</keyword>
<dbReference type="GO" id="GO:0051536">
    <property type="term" value="F:iron-sulfur cluster binding"/>
    <property type="evidence" value="ECO:0007669"/>
    <property type="project" value="UniProtKB-KW"/>
</dbReference>
<proteinExistence type="predicted"/>
<dbReference type="eggNOG" id="COG1035">
    <property type="taxonomic scope" value="Bacteria"/>
</dbReference>
<accession>C7LS77</accession>
<dbReference type="InterPro" id="IPR017900">
    <property type="entry name" value="4Fe4S_Fe_S_CS"/>
</dbReference>
<dbReference type="InterPro" id="IPR017896">
    <property type="entry name" value="4Fe4S_Fe-S-bd"/>
</dbReference>